<dbReference type="Proteomes" id="UP001360953">
    <property type="component" value="Unassembled WGS sequence"/>
</dbReference>
<keyword evidence="3" id="KW-1185">Reference proteome</keyword>
<feature type="compositionally biased region" description="Basic and acidic residues" evidence="1">
    <location>
        <begin position="797"/>
        <end position="806"/>
    </location>
</feature>
<accession>A0ABR1LTK0</accession>
<feature type="compositionally biased region" description="Low complexity" evidence="1">
    <location>
        <begin position="406"/>
        <end position="425"/>
    </location>
</feature>
<comment type="caution">
    <text evidence="2">The sequence shown here is derived from an EMBL/GenBank/DDBJ whole genome shotgun (WGS) entry which is preliminary data.</text>
</comment>
<feature type="compositionally biased region" description="Polar residues" evidence="1">
    <location>
        <begin position="47"/>
        <end position="81"/>
    </location>
</feature>
<feature type="compositionally biased region" description="Polar residues" evidence="1">
    <location>
        <begin position="1"/>
        <end position="17"/>
    </location>
</feature>
<dbReference type="EMBL" id="JBBPEH010000005">
    <property type="protein sequence ID" value="KAK7538498.1"/>
    <property type="molecule type" value="Genomic_DNA"/>
</dbReference>
<feature type="compositionally biased region" description="Low complexity" evidence="1">
    <location>
        <begin position="559"/>
        <end position="570"/>
    </location>
</feature>
<evidence type="ECO:0000256" key="1">
    <source>
        <dbReference type="SAM" id="MobiDB-lite"/>
    </source>
</evidence>
<feature type="compositionally biased region" description="Basic and acidic residues" evidence="1">
    <location>
        <begin position="82"/>
        <end position="102"/>
    </location>
</feature>
<gene>
    <name evidence="2" type="ORF">J3D65DRAFT_602513</name>
</gene>
<evidence type="ECO:0000313" key="2">
    <source>
        <dbReference type="EMBL" id="KAK7538498.1"/>
    </source>
</evidence>
<dbReference type="GeneID" id="92031032"/>
<dbReference type="RefSeq" id="XP_066656185.1">
    <property type="nucleotide sequence ID" value="XM_066798126.1"/>
</dbReference>
<proteinExistence type="predicted"/>
<feature type="compositionally biased region" description="Polar residues" evidence="1">
    <location>
        <begin position="307"/>
        <end position="322"/>
    </location>
</feature>
<feature type="region of interest" description="Disordered" evidence="1">
    <location>
        <begin position="703"/>
        <end position="869"/>
    </location>
</feature>
<reference evidence="2 3" key="1">
    <citation type="submission" date="2024-04" db="EMBL/GenBank/DDBJ databases">
        <title>Phyllosticta paracitricarpa is synonymous to the EU quarantine fungus P. citricarpa based on phylogenomic analyses.</title>
        <authorList>
            <consortium name="Lawrence Berkeley National Laboratory"/>
            <person name="Van ingen-buijs V.A."/>
            <person name="Van westerhoven A.C."/>
            <person name="Haridas S."/>
            <person name="Skiadas P."/>
            <person name="Martin F."/>
            <person name="Groenewald J.Z."/>
            <person name="Crous P.W."/>
            <person name="Seidl M.F."/>
        </authorList>
    </citation>
    <scope>NUCLEOTIDE SEQUENCE [LARGE SCALE GENOMIC DNA]</scope>
    <source>
        <strain evidence="2 3">CPC 17464</strain>
    </source>
</reference>
<feature type="compositionally biased region" description="Basic and acidic residues" evidence="1">
    <location>
        <begin position="355"/>
        <end position="364"/>
    </location>
</feature>
<feature type="compositionally biased region" description="Polar residues" evidence="1">
    <location>
        <begin position="237"/>
        <end position="247"/>
    </location>
</feature>
<feature type="region of interest" description="Disordered" evidence="1">
    <location>
        <begin position="538"/>
        <end position="575"/>
    </location>
</feature>
<evidence type="ECO:0000313" key="3">
    <source>
        <dbReference type="Proteomes" id="UP001360953"/>
    </source>
</evidence>
<name>A0ABR1LTK0_9PEZI</name>
<feature type="compositionally biased region" description="Polar residues" evidence="1">
    <location>
        <begin position="334"/>
        <end position="353"/>
    </location>
</feature>
<protein>
    <submittedName>
        <fullName evidence="2">Uncharacterized protein</fullName>
    </submittedName>
</protein>
<feature type="compositionally biased region" description="Basic and acidic residues" evidence="1">
    <location>
        <begin position="36"/>
        <end position="45"/>
    </location>
</feature>
<feature type="compositionally biased region" description="Polar residues" evidence="1">
    <location>
        <begin position="426"/>
        <end position="435"/>
    </location>
</feature>
<feature type="compositionally biased region" description="Basic and acidic residues" evidence="1">
    <location>
        <begin position="252"/>
        <end position="265"/>
    </location>
</feature>
<feature type="compositionally biased region" description="Basic and acidic residues" evidence="1">
    <location>
        <begin position="290"/>
        <end position="302"/>
    </location>
</feature>
<feature type="compositionally biased region" description="Low complexity" evidence="1">
    <location>
        <begin position="704"/>
        <end position="714"/>
    </location>
</feature>
<feature type="compositionally biased region" description="Basic and acidic residues" evidence="1">
    <location>
        <begin position="834"/>
        <end position="845"/>
    </location>
</feature>
<sequence>MQQNSAPSDENAQNNPQDDPLPPTVDSGEVSGESNTDSKHYHAIKESVNTSMESTRGNGEADTSASATSPDNQRPVSQSAASERRARMSEQMTARRDREPRQRSIPRFRGGGGSPRSPVARSKDFIRRLFDRKKIKPLGTPYSSLLAKTPPNRSDSGGWPSNGKIPSQETPRLLGDRTSVEHSVSPCQRAGQSEVDRRRKVRSHRGVASGNRGMTGDSHRFKSSEDAVSAPGKTQVDESTQDPNTGIPQGDGNRENTDEQTEHQQHARYSHVMTAAPPELDVSKITGQIDTKDAHRTHEQRPRVQHVHQQNFINGPSKSTQIARHASLPDISRQEGQSSAHGNTSSVRPQLTLDTKLETKRDGELESAVQTTSRIASSSAISWSSSTTLCSAAPSRSSSKEADDISNYSESDQSSASSAQQQENQPFQQITNDTRTAVAIPPRLTAATKVDKPGTVATRRVDRCSGLLESICRSGDGTVETCLDSSNNPPPSGAGSNIVVGVNTTPATAAATRAAPDATNAKDVTYMTALMRGGGHGPRLDLDSFAPSEPLPAPRTSRSHSAISSPSAPSLGPINATNASQISSFGPLTFVGGCGGGHENLGVSVSSAPCEYPGKSSVVGANDEDGDGSNADVDDICPGAALASPCGSSPGTVAAAIAVEVTSFPSSLLRRVDVVRPAVHADTFAPLPMAVAANRDVDIDMHVPSRTSSLSPGSPLTPAPKSPVQEGENAPAEPAPPAETEKENVGEKADATTPSQPSPPRLSLDQPIRSPKRQAKPWWETGAGSADNEFVAGSEGQAREPGKEEGEGGSDGPAFCGVGTGRGVWDGDAATRSTDVEKVEMEMPERRRKRDGRRERADRCSTGSWISME</sequence>
<feature type="compositionally biased region" description="Low complexity" evidence="1">
    <location>
        <begin position="371"/>
        <end position="393"/>
    </location>
</feature>
<feature type="region of interest" description="Disordered" evidence="1">
    <location>
        <begin position="1"/>
        <end position="436"/>
    </location>
</feature>
<organism evidence="2 3">
    <name type="scientific">Phyllosticta citribraziliensis</name>
    <dbReference type="NCBI Taxonomy" id="989973"/>
    <lineage>
        <taxon>Eukaryota</taxon>
        <taxon>Fungi</taxon>
        <taxon>Dikarya</taxon>
        <taxon>Ascomycota</taxon>
        <taxon>Pezizomycotina</taxon>
        <taxon>Dothideomycetes</taxon>
        <taxon>Dothideomycetes incertae sedis</taxon>
        <taxon>Botryosphaeriales</taxon>
        <taxon>Phyllostictaceae</taxon>
        <taxon>Phyllosticta</taxon>
    </lineage>
</organism>
<feature type="compositionally biased region" description="Basic and acidic residues" evidence="1">
    <location>
        <begin position="739"/>
        <end position="750"/>
    </location>
</feature>